<sequence length="111" mass="12537">MGPAPGIDSIALRYLIAQGVSPTRITVYLTEYEDQVLRPDLKWFEDLGGAIAVEGIVTGDRDAAMTRDSNYDVLRYMSTGEQKAEYGEMYFPRLSATEKNERRRKGLPLYP</sequence>
<keyword evidence="2" id="KW-1185">Reference proteome</keyword>
<comment type="caution">
    <text evidence="1">The sequence shown here is derived from an EMBL/GenBank/DDBJ whole genome shotgun (WGS) entry which is preliminary data.</text>
</comment>
<organism evidence="1 2">
    <name type="scientific">Collybia nuda</name>
    <dbReference type="NCBI Taxonomy" id="64659"/>
    <lineage>
        <taxon>Eukaryota</taxon>
        <taxon>Fungi</taxon>
        <taxon>Dikarya</taxon>
        <taxon>Basidiomycota</taxon>
        <taxon>Agaricomycotina</taxon>
        <taxon>Agaricomycetes</taxon>
        <taxon>Agaricomycetidae</taxon>
        <taxon>Agaricales</taxon>
        <taxon>Tricholomatineae</taxon>
        <taxon>Clitocybaceae</taxon>
        <taxon>Collybia</taxon>
    </lineage>
</organism>
<dbReference type="Proteomes" id="UP000807353">
    <property type="component" value="Unassembled WGS sequence"/>
</dbReference>
<protein>
    <submittedName>
        <fullName evidence="1">Uncharacterized protein</fullName>
    </submittedName>
</protein>
<gene>
    <name evidence="1" type="ORF">BDZ94DRAFT_1247191</name>
</gene>
<accession>A0A9P5YGB6</accession>
<proteinExistence type="predicted"/>
<reference evidence="1" key="1">
    <citation type="submission" date="2020-11" db="EMBL/GenBank/DDBJ databases">
        <authorList>
            <consortium name="DOE Joint Genome Institute"/>
            <person name="Ahrendt S."/>
            <person name="Riley R."/>
            <person name="Andreopoulos W."/>
            <person name="Labutti K."/>
            <person name="Pangilinan J."/>
            <person name="Ruiz-Duenas F.J."/>
            <person name="Barrasa J.M."/>
            <person name="Sanchez-Garcia M."/>
            <person name="Camarero S."/>
            <person name="Miyauchi S."/>
            <person name="Serrano A."/>
            <person name="Linde D."/>
            <person name="Babiker R."/>
            <person name="Drula E."/>
            <person name="Ayuso-Fernandez I."/>
            <person name="Pacheco R."/>
            <person name="Padilla G."/>
            <person name="Ferreira P."/>
            <person name="Barriuso J."/>
            <person name="Kellner H."/>
            <person name="Castanera R."/>
            <person name="Alfaro M."/>
            <person name="Ramirez L."/>
            <person name="Pisabarro A.G."/>
            <person name="Kuo A."/>
            <person name="Tritt A."/>
            <person name="Lipzen A."/>
            <person name="He G."/>
            <person name="Yan M."/>
            <person name="Ng V."/>
            <person name="Cullen D."/>
            <person name="Martin F."/>
            <person name="Rosso M.-N."/>
            <person name="Henrissat B."/>
            <person name="Hibbett D."/>
            <person name="Martinez A.T."/>
            <person name="Grigoriev I.V."/>
        </authorList>
    </citation>
    <scope>NUCLEOTIDE SEQUENCE</scope>
    <source>
        <strain evidence="1">CBS 247.69</strain>
    </source>
</reference>
<dbReference type="AlphaFoldDB" id="A0A9P5YGB6"/>
<name>A0A9P5YGB6_9AGAR</name>
<evidence type="ECO:0000313" key="1">
    <source>
        <dbReference type="EMBL" id="KAF9468104.1"/>
    </source>
</evidence>
<evidence type="ECO:0000313" key="2">
    <source>
        <dbReference type="Proteomes" id="UP000807353"/>
    </source>
</evidence>
<dbReference type="EMBL" id="MU150234">
    <property type="protein sequence ID" value="KAF9468104.1"/>
    <property type="molecule type" value="Genomic_DNA"/>
</dbReference>
<dbReference type="OrthoDB" id="5422905at2759"/>